<dbReference type="Pfam" id="PF06841">
    <property type="entry name" value="Phage_T4_gp19"/>
    <property type="match status" value="1"/>
</dbReference>
<name>A0A917XI49_9ACTN</name>
<dbReference type="EMBL" id="BMML01000016">
    <property type="protein sequence ID" value="GGN27988.1"/>
    <property type="molecule type" value="Genomic_DNA"/>
</dbReference>
<dbReference type="AlphaFoldDB" id="A0A917XI49"/>
<comment type="caution">
    <text evidence="1">The sequence shown here is derived from an EMBL/GenBank/DDBJ whole genome shotgun (WGS) entry which is preliminary data.</text>
</comment>
<keyword evidence="2" id="KW-1185">Reference proteome</keyword>
<dbReference type="GO" id="GO:0005198">
    <property type="term" value="F:structural molecule activity"/>
    <property type="evidence" value="ECO:0007669"/>
    <property type="project" value="InterPro"/>
</dbReference>
<organism evidence="1 2">
    <name type="scientific">Streptomyces fuscichromogenes</name>
    <dbReference type="NCBI Taxonomy" id="1324013"/>
    <lineage>
        <taxon>Bacteria</taxon>
        <taxon>Bacillati</taxon>
        <taxon>Actinomycetota</taxon>
        <taxon>Actinomycetes</taxon>
        <taxon>Kitasatosporales</taxon>
        <taxon>Streptomycetaceae</taxon>
        <taxon>Streptomyces</taxon>
    </lineage>
</organism>
<protein>
    <recommendedName>
        <fullName evidence="3">Phage tail protein</fullName>
    </recommendedName>
</protein>
<dbReference type="Proteomes" id="UP000653411">
    <property type="component" value="Unassembled WGS sequence"/>
</dbReference>
<sequence>MASPTRPSAPTSRPFSTVASAPIFVVSSNIQITGGFQLQNLAFQELAGISSEISIEQYVSVDTAGFINHTKQFGQTRPPTVTLKRGLDNSLALWAWHQMALSGNPAARAQYLSLDIFGGGLAGMKDQEPLMSYTLINAWCAKINISSARAGEGVMTEDVTIACDVITQGDGG</sequence>
<gene>
    <name evidence="1" type="ORF">GCM10011578_063700</name>
</gene>
<reference evidence="1" key="1">
    <citation type="journal article" date="2014" name="Int. J. Syst. Evol. Microbiol.">
        <title>Complete genome sequence of Corynebacterium casei LMG S-19264T (=DSM 44701T), isolated from a smear-ripened cheese.</title>
        <authorList>
            <consortium name="US DOE Joint Genome Institute (JGI-PGF)"/>
            <person name="Walter F."/>
            <person name="Albersmeier A."/>
            <person name="Kalinowski J."/>
            <person name="Ruckert C."/>
        </authorList>
    </citation>
    <scope>NUCLEOTIDE SEQUENCE</scope>
    <source>
        <strain evidence="1">CGMCC 4.7110</strain>
    </source>
</reference>
<evidence type="ECO:0008006" key="3">
    <source>
        <dbReference type="Google" id="ProtNLM"/>
    </source>
</evidence>
<proteinExistence type="predicted"/>
<dbReference type="InterPro" id="IPR010667">
    <property type="entry name" value="Phage_T4_Gp19"/>
</dbReference>
<dbReference type="RefSeq" id="WP_189266302.1">
    <property type="nucleotide sequence ID" value="NZ_BMML01000016.1"/>
</dbReference>
<accession>A0A917XI49</accession>
<evidence type="ECO:0000313" key="2">
    <source>
        <dbReference type="Proteomes" id="UP000653411"/>
    </source>
</evidence>
<reference evidence="1" key="2">
    <citation type="submission" date="2020-09" db="EMBL/GenBank/DDBJ databases">
        <authorList>
            <person name="Sun Q."/>
            <person name="Zhou Y."/>
        </authorList>
    </citation>
    <scope>NUCLEOTIDE SEQUENCE</scope>
    <source>
        <strain evidence="1">CGMCC 4.7110</strain>
    </source>
</reference>
<evidence type="ECO:0000313" key="1">
    <source>
        <dbReference type="EMBL" id="GGN27988.1"/>
    </source>
</evidence>